<dbReference type="CDD" id="cd01948">
    <property type="entry name" value="EAL"/>
    <property type="match status" value="1"/>
</dbReference>
<feature type="transmembrane region" description="Helical" evidence="2">
    <location>
        <begin position="360"/>
        <end position="383"/>
    </location>
</feature>
<dbReference type="SMART" id="SM00091">
    <property type="entry name" value="PAS"/>
    <property type="match status" value="1"/>
</dbReference>
<dbReference type="InterPro" id="IPR029787">
    <property type="entry name" value="Nucleotide_cyclase"/>
</dbReference>
<evidence type="ECO:0000313" key="8">
    <source>
        <dbReference type="Proteomes" id="UP000184241"/>
    </source>
</evidence>
<evidence type="ECO:0000256" key="2">
    <source>
        <dbReference type="SAM" id="Phobius"/>
    </source>
</evidence>
<keyword evidence="2" id="KW-0472">Membrane</keyword>
<feature type="domain" description="PAS" evidence="3">
    <location>
        <begin position="430"/>
        <end position="501"/>
    </location>
</feature>
<dbReference type="CDD" id="cd01949">
    <property type="entry name" value="GGDEF"/>
    <property type="match status" value="1"/>
</dbReference>
<accession>A0A1M5ZHE9</accession>
<dbReference type="InterPro" id="IPR001610">
    <property type="entry name" value="PAC"/>
</dbReference>
<dbReference type="PANTHER" id="PTHR44757:SF2">
    <property type="entry name" value="BIOFILM ARCHITECTURE MAINTENANCE PROTEIN MBAA"/>
    <property type="match status" value="1"/>
</dbReference>
<dbReference type="Pfam" id="PF04392">
    <property type="entry name" value="ABC_sub_bind"/>
    <property type="match status" value="1"/>
</dbReference>
<dbReference type="Gene3D" id="3.20.20.450">
    <property type="entry name" value="EAL domain"/>
    <property type="match status" value="1"/>
</dbReference>
<sequence length="982" mass="113384">MFRDRYLCKNKRYIKTFIKEIMVITFLLNLLIYPETVHSQEIKDKRVLILNSYDSAYSWTNNEVDGIVEQIKDYVPEVNIHIEYMDWKNYPEERNIELFKELIKYKYGKMDIDEIITTDDSALEFVINNRNELFKDVPVIFSGVYEDVARPMIKGQDNITGIFESIDPKGTIEAALNIIPKAKNIYLIHDNTETGIGSFEEVKNALNKIDRNINLVQLNNIAIDDLDNTLPEIDKDSIVLLSSYTRDINEKTLDVENMTKLLSSKIHRPIFQLYEMNLGYGTLGGSLLTAEGHGKDAGKMAARILSGEKADDIPLNSEYSTESIYDYNVMQMYDISEKDLPAGSIIINEKPSMYKTYKKLIWIVISIILLLVSLVFIMLINIISRKKAEKKLMKNNYELSALYEELAASDEELRTQYEQLEENKEVIQKNEEMYRLIFETTNDGIWEINLETGERYFSERWHKIFELPIEKTVDMDKWFELVHPEDYYIAKNSIEEIASGYTDSFSCSYRILTSSGEYKWIHARGKSMRDNNGKPFRIVGSHSDIHDKKIHEEKIKQMAFFDNLTGLANRTQFVNNFNEVITRSDSNALIFMDLDNFKNINDSFGHTIGDKLLIEIANRIKKCTKESDIVARLGGDEFLILITNVYEKQSVESYLNNMLEELRNSIVINGINIITSASFGAALYSKDGDSFEELFKNADTAMYKAKESGKRNYVFFEQWMNDDIVEMVIMEDNLRTALENNEFILHYQPKYNPYDSKIDGFEALIRWNNPNLGLVSPFKFIGIAEKTGLIIPIGRWVLENACYFIKGLHNKGEKNISVAVNVSVIQLVQKDFIDMVNDIIKRSGVDPRYINIEITESILMESIETNISKINELKKIGVKISLDDFGKGYSSLTYLKDIPFDTLKIDKLFVDELCSEKDDNAIVGTIIKLAHQMNLEVVAEGVESVEQYRYLINNNCDLIQGYYISKPIPIEEIEDVLKKYNK</sequence>
<dbReference type="Pfam" id="PF00990">
    <property type="entry name" value="GGDEF"/>
    <property type="match status" value="1"/>
</dbReference>
<organism evidence="7 8">
    <name type="scientific">Clostridium intestinale DSM 6191</name>
    <dbReference type="NCBI Taxonomy" id="1121320"/>
    <lineage>
        <taxon>Bacteria</taxon>
        <taxon>Bacillati</taxon>
        <taxon>Bacillota</taxon>
        <taxon>Clostridia</taxon>
        <taxon>Eubacteriales</taxon>
        <taxon>Clostridiaceae</taxon>
        <taxon>Clostridium</taxon>
    </lineage>
</organism>
<evidence type="ECO:0000313" key="7">
    <source>
        <dbReference type="EMBL" id="SHI23715.1"/>
    </source>
</evidence>
<dbReference type="InterPro" id="IPR000160">
    <property type="entry name" value="GGDEF_dom"/>
</dbReference>
<dbReference type="InterPro" id="IPR052155">
    <property type="entry name" value="Biofilm_reg_signaling"/>
</dbReference>
<dbReference type="EMBL" id="FQXU01000009">
    <property type="protein sequence ID" value="SHI23715.1"/>
    <property type="molecule type" value="Genomic_DNA"/>
</dbReference>
<dbReference type="NCBIfam" id="TIGR00254">
    <property type="entry name" value="GGDEF"/>
    <property type="match status" value="1"/>
</dbReference>
<dbReference type="SMART" id="SM00086">
    <property type="entry name" value="PAC"/>
    <property type="match status" value="1"/>
</dbReference>
<dbReference type="Proteomes" id="UP000184241">
    <property type="component" value="Unassembled WGS sequence"/>
</dbReference>
<dbReference type="AlphaFoldDB" id="A0A1M5ZHE9"/>
<evidence type="ECO:0000259" key="3">
    <source>
        <dbReference type="PROSITE" id="PS50112"/>
    </source>
</evidence>
<evidence type="ECO:0000259" key="4">
    <source>
        <dbReference type="PROSITE" id="PS50113"/>
    </source>
</evidence>
<dbReference type="SUPFAM" id="SSF55785">
    <property type="entry name" value="PYP-like sensor domain (PAS domain)"/>
    <property type="match status" value="1"/>
</dbReference>
<dbReference type="Pfam" id="PF08447">
    <property type="entry name" value="PAS_3"/>
    <property type="match status" value="1"/>
</dbReference>
<proteinExistence type="predicted"/>
<reference evidence="7 8" key="1">
    <citation type="submission" date="2016-11" db="EMBL/GenBank/DDBJ databases">
        <authorList>
            <person name="Jaros S."/>
            <person name="Januszkiewicz K."/>
            <person name="Wedrychowicz H."/>
        </authorList>
    </citation>
    <scope>NUCLEOTIDE SEQUENCE [LARGE SCALE GENOMIC DNA]</scope>
    <source>
        <strain evidence="7 8">DSM 6191</strain>
    </source>
</reference>
<keyword evidence="1" id="KW-0175">Coiled coil</keyword>
<dbReference type="PROSITE" id="PS50113">
    <property type="entry name" value="PAC"/>
    <property type="match status" value="1"/>
</dbReference>
<dbReference type="InterPro" id="IPR001633">
    <property type="entry name" value="EAL_dom"/>
</dbReference>
<dbReference type="InterPro" id="IPR007487">
    <property type="entry name" value="ABC_transpt-TYRBP-like"/>
</dbReference>
<feature type="domain" description="PAC" evidence="4">
    <location>
        <begin position="505"/>
        <end position="557"/>
    </location>
</feature>
<name>A0A1M5ZHE9_9CLOT</name>
<dbReference type="PROSITE" id="PS50112">
    <property type="entry name" value="PAS"/>
    <property type="match status" value="1"/>
</dbReference>
<evidence type="ECO:0000259" key="6">
    <source>
        <dbReference type="PROSITE" id="PS50887"/>
    </source>
</evidence>
<dbReference type="SMART" id="SM00052">
    <property type="entry name" value="EAL"/>
    <property type="match status" value="1"/>
</dbReference>
<dbReference type="Gene3D" id="3.30.450.20">
    <property type="entry name" value="PAS domain"/>
    <property type="match status" value="1"/>
</dbReference>
<dbReference type="FunFam" id="3.20.20.450:FF:000001">
    <property type="entry name" value="Cyclic di-GMP phosphodiesterase yahA"/>
    <property type="match status" value="1"/>
</dbReference>
<dbReference type="InterPro" id="IPR035919">
    <property type="entry name" value="EAL_sf"/>
</dbReference>
<evidence type="ECO:0000259" key="5">
    <source>
        <dbReference type="PROSITE" id="PS50883"/>
    </source>
</evidence>
<dbReference type="InterPro" id="IPR035965">
    <property type="entry name" value="PAS-like_dom_sf"/>
</dbReference>
<dbReference type="InterPro" id="IPR043128">
    <property type="entry name" value="Rev_trsase/Diguanyl_cyclase"/>
</dbReference>
<gene>
    <name evidence="7" type="ORF">SAMN02745941_02936</name>
</gene>
<feature type="coiled-coil region" evidence="1">
    <location>
        <begin position="403"/>
        <end position="430"/>
    </location>
</feature>
<feature type="domain" description="EAL" evidence="5">
    <location>
        <begin position="727"/>
        <end position="981"/>
    </location>
</feature>
<dbReference type="NCBIfam" id="TIGR00229">
    <property type="entry name" value="sensory_box"/>
    <property type="match status" value="1"/>
</dbReference>
<dbReference type="SMART" id="SM00267">
    <property type="entry name" value="GGDEF"/>
    <property type="match status" value="1"/>
</dbReference>
<dbReference type="Pfam" id="PF00563">
    <property type="entry name" value="EAL"/>
    <property type="match status" value="1"/>
</dbReference>
<dbReference type="SUPFAM" id="SSF141868">
    <property type="entry name" value="EAL domain-like"/>
    <property type="match status" value="1"/>
</dbReference>
<keyword evidence="2" id="KW-0812">Transmembrane</keyword>
<dbReference type="InterPro" id="IPR000014">
    <property type="entry name" value="PAS"/>
</dbReference>
<feature type="domain" description="GGDEF" evidence="6">
    <location>
        <begin position="585"/>
        <end position="718"/>
    </location>
</feature>
<dbReference type="PROSITE" id="PS50883">
    <property type="entry name" value="EAL"/>
    <property type="match status" value="1"/>
</dbReference>
<dbReference type="InterPro" id="IPR013655">
    <property type="entry name" value="PAS_fold_3"/>
</dbReference>
<dbReference type="PANTHER" id="PTHR44757">
    <property type="entry name" value="DIGUANYLATE CYCLASE DGCP"/>
    <property type="match status" value="1"/>
</dbReference>
<keyword evidence="2" id="KW-1133">Transmembrane helix</keyword>
<dbReference type="CDD" id="cd00130">
    <property type="entry name" value="PAS"/>
    <property type="match status" value="1"/>
</dbReference>
<evidence type="ECO:0000256" key="1">
    <source>
        <dbReference type="SAM" id="Coils"/>
    </source>
</evidence>
<dbReference type="InterPro" id="IPR000700">
    <property type="entry name" value="PAS-assoc_C"/>
</dbReference>
<protein>
    <submittedName>
        <fullName evidence="7">PAS domain S-box-containing protein/diguanylate cyclase (GGDEF) domain-containing protein</fullName>
    </submittedName>
</protein>
<dbReference type="Gene3D" id="3.30.70.270">
    <property type="match status" value="1"/>
</dbReference>
<dbReference type="Gene3D" id="3.40.50.2300">
    <property type="match status" value="2"/>
</dbReference>
<dbReference type="SUPFAM" id="SSF55073">
    <property type="entry name" value="Nucleotide cyclase"/>
    <property type="match status" value="1"/>
</dbReference>
<dbReference type="PROSITE" id="PS50887">
    <property type="entry name" value="GGDEF"/>
    <property type="match status" value="1"/>
</dbReference>